<dbReference type="AlphaFoldDB" id="A0A2G8SW33"/>
<accession>A0A2G8SW33</accession>
<keyword evidence="1" id="KW-0472">Membrane</keyword>
<dbReference type="RefSeq" id="WP_099917780.1">
    <property type="nucleotide sequence ID" value="NZ_BMHS01000007.1"/>
</dbReference>
<keyword evidence="1" id="KW-0812">Transmembrane</keyword>
<dbReference type="Proteomes" id="UP000228593">
    <property type="component" value="Unassembled WGS sequence"/>
</dbReference>
<proteinExistence type="predicted"/>
<name>A0A2G8SW33_9BURK</name>
<protein>
    <submittedName>
        <fullName evidence="2">Uncharacterized protein</fullName>
    </submittedName>
</protein>
<evidence type="ECO:0000313" key="3">
    <source>
        <dbReference type="Proteomes" id="UP000228593"/>
    </source>
</evidence>
<reference evidence="2 3" key="1">
    <citation type="submission" date="2017-10" db="EMBL/GenBank/DDBJ databases">
        <title>Massilia psychrophilum sp. nov., a novel purple-pigmented bacterium isolated from Tianshan glacier, Xinjiang Municipality, China.</title>
        <authorList>
            <person name="Wang H."/>
        </authorList>
    </citation>
    <scope>NUCLEOTIDE SEQUENCE [LARGE SCALE GENOMIC DNA]</scope>
    <source>
        <strain evidence="2 3">JCM 30813</strain>
    </source>
</reference>
<dbReference type="EMBL" id="PDOB01000053">
    <property type="protein sequence ID" value="PIL37980.1"/>
    <property type="molecule type" value="Genomic_DNA"/>
</dbReference>
<organism evidence="2 3">
    <name type="scientific">Massilia psychrophila</name>
    <dbReference type="NCBI Taxonomy" id="1603353"/>
    <lineage>
        <taxon>Bacteria</taxon>
        <taxon>Pseudomonadati</taxon>
        <taxon>Pseudomonadota</taxon>
        <taxon>Betaproteobacteria</taxon>
        <taxon>Burkholderiales</taxon>
        <taxon>Oxalobacteraceae</taxon>
        <taxon>Telluria group</taxon>
        <taxon>Massilia</taxon>
    </lineage>
</organism>
<keyword evidence="3" id="KW-1185">Reference proteome</keyword>
<keyword evidence="1" id="KW-1133">Transmembrane helix</keyword>
<comment type="caution">
    <text evidence="2">The sequence shown here is derived from an EMBL/GenBank/DDBJ whole genome shotgun (WGS) entry which is preliminary data.</text>
</comment>
<sequence length="68" mass="7348">MKIILAIVLILGIITVLNSAVRKSDKLDAPANKAVSALATCARYFIYGAMAFLGFAFAMYIGRDFFGL</sequence>
<gene>
    <name evidence="2" type="ORF">CR103_20535</name>
</gene>
<feature type="transmembrane region" description="Helical" evidence="1">
    <location>
        <begin position="43"/>
        <end position="62"/>
    </location>
</feature>
<evidence type="ECO:0000256" key="1">
    <source>
        <dbReference type="SAM" id="Phobius"/>
    </source>
</evidence>
<evidence type="ECO:0000313" key="2">
    <source>
        <dbReference type="EMBL" id="PIL37980.1"/>
    </source>
</evidence>